<evidence type="ECO:0000256" key="8">
    <source>
        <dbReference type="PIRSR" id="PIRSR000005-1"/>
    </source>
</evidence>
<dbReference type="EMBL" id="FXAM01000001">
    <property type="protein sequence ID" value="SMF97106.1"/>
    <property type="molecule type" value="Genomic_DNA"/>
</dbReference>
<keyword evidence="7 9" id="KW-0408">Iron</keyword>
<dbReference type="Proteomes" id="UP000192923">
    <property type="component" value="Unassembled WGS sequence"/>
</dbReference>
<feature type="binding site" description="covalent" evidence="8">
    <location>
        <position position="149"/>
    </location>
    <ligand>
        <name>heme c</name>
        <dbReference type="ChEBI" id="CHEBI:61717"/>
        <label>2</label>
    </ligand>
</feature>
<dbReference type="InterPro" id="IPR024167">
    <property type="entry name" value="Cytochrome_c4-like"/>
</dbReference>
<gene>
    <name evidence="12" type="ORF">SAMN02949497_4525</name>
</gene>
<comment type="subcellular location">
    <subcellularLocation>
        <location evidence="1">Periplasm</location>
    </subcellularLocation>
</comment>
<evidence type="ECO:0000256" key="1">
    <source>
        <dbReference type="ARBA" id="ARBA00004418"/>
    </source>
</evidence>
<feature type="binding site" description="covalent" evidence="8">
    <location>
        <position position="152"/>
    </location>
    <ligand>
        <name>heme c</name>
        <dbReference type="ChEBI" id="CHEBI:61717"/>
        <label>2</label>
    </ligand>
</feature>
<dbReference type="PANTHER" id="PTHR33751:SF9">
    <property type="entry name" value="CYTOCHROME C4"/>
    <property type="match status" value="1"/>
</dbReference>
<dbReference type="PANTHER" id="PTHR33751">
    <property type="entry name" value="CBB3-TYPE CYTOCHROME C OXIDASE SUBUNIT FIXP"/>
    <property type="match status" value="1"/>
</dbReference>
<keyword evidence="5" id="KW-0574">Periplasm</keyword>
<dbReference type="RefSeq" id="WP_085215926.1">
    <property type="nucleotide sequence ID" value="NZ_FXAM01000001.1"/>
</dbReference>
<evidence type="ECO:0000256" key="9">
    <source>
        <dbReference type="PIRSR" id="PIRSR000005-2"/>
    </source>
</evidence>
<evidence type="ECO:0000256" key="4">
    <source>
        <dbReference type="ARBA" id="ARBA00022723"/>
    </source>
</evidence>
<name>A0A1Y6D3D0_9GAMM</name>
<feature type="domain" description="Cytochrome c" evidence="11">
    <location>
        <begin position="135"/>
        <end position="215"/>
    </location>
</feature>
<protein>
    <submittedName>
        <fullName evidence="12">Cytochrome c553</fullName>
    </submittedName>
</protein>
<evidence type="ECO:0000256" key="2">
    <source>
        <dbReference type="ARBA" id="ARBA00022448"/>
    </source>
</evidence>
<evidence type="ECO:0000256" key="10">
    <source>
        <dbReference type="SAM" id="SignalP"/>
    </source>
</evidence>
<feature type="domain" description="Cytochrome c" evidence="11">
    <location>
        <begin position="40"/>
        <end position="123"/>
    </location>
</feature>
<dbReference type="Pfam" id="PF00034">
    <property type="entry name" value="Cytochrom_C"/>
    <property type="match status" value="1"/>
</dbReference>
<feature type="binding site" description="covalent" evidence="8">
    <location>
        <position position="54"/>
    </location>
    <ligand>
        <name>heme c</name>
        <dbReference type="ChEBI" id="CHEBI:61717"/>
        <label>1</label>
    </ligand>
</feature>
<sequence>MKLLYIAPLWGWLAFAAPPAAAEALGVPAWDAALAAKPQGDPDRGRQHYADGGCGGCHGEAGVAERREWPVLAGQRPLYLYKMLLDFKAGRVGGGEAATMAAMASTLDTAAMADIAAWLGGLPRPGPARESTAPPALLRGDRTRLVPPCEACHGADGQGWEALPAITGQNRAYFVATLTRFKDGGRANDINHGMGVVARELTAAEIQALAGYFGR</sequence>
<keyword evidence="2" id="KW-0813">Transport</keyword>
<dbReference type="PROSITE" id="PS51007">
    <property type="entry name" value="CYTC"/>
    <property type="match status" value="2"/>
</dbReference>
<feature type="signal peptide" evidence="10">
    <location>
        <begin position="1"/>
        <end position="22"/>
    </location>
</feature>
<feature type="binding site" description="axial binding residue" evidence="9">
    <location>
        <position position="153"/>
    </location>
    <ligand>
        <name>heme c</name>
        <dbReference type="ChEBI" id="CHEBI:61717"/>
        <label>2</label>
    </ligand>
    <ligandPart>
        <name>Fe</name>
        <dbReference type="ChEBI" id="CHEBI:18248"/>
    </ligandPart>
</feature>
<evidence type="ECO:0000313" key="13">
    <source>
        <dbReference type="Proteomes" id="UP000192923"/>
    </source>
</evidence>
<dbReference type="AlphaFoldDB" id="A0A1Y6D3D0"/>
<evidence type="ECO:0000256" key="6">
    <source>
        <dbReference type="ARBA" id="ARBA00022982"/>
    </source>
</evidence>
<evidence type="ECO:0000256" key="7">
    <source>
        <dbReference type="ARBA" id="ARBA00023004"/>
    </source>
</evidence>
<dbReference type="STRING" id="1760988.SAMN02949497_4525"/>
<keyword evidence="10" id="KW-0732">Signal</keyword>
<dbReference type="InterPro" id="IPR036909">
    <property type="entry name" value="Cyt_c-like_dom_sf"/>
</dbReference>
<keyword evidence="13" id="KW-1185">Reference proteome</keyword>
<reference evidence="12 13" key="1">
    <citation type="submission" date="2016-12" db="EMBL/GenBank/DDBJ databases">
        <authorList>
            <person name="Song W.-J."/>
            <person name="Kurnit D.M."/>
        </authorList>
    </citation>
    <scope>NUCLEOTIDE SEQUENCE [LARGE SCALE GENOMIC DNA]</scope>
    <source>
        <strain evidence="12 13">175</strain>
    </source>
</reference>
<dbReference type="GO" id="GO:0020037">
    <property type="term" value="F:heme binding"/>
    <property type="evidence" value="ECO:0007669"/>
    <property type="project" value="InterPro"/>
</dbReference>
<feature type="binding site" description="axial binding residue" evidence="9">
    <location>
        <position position="58"/>
    </location>
    <ligand>
        <name>heme c</name>
        <dbReference type="ChEBI" id="CHEBI:61717"/>
        <label>1</label>
    </ligand>
    <ligandPart>
        <name>Fe</name>
        <dbReference type="ChEBI" id="CHEBI:18248"/>
    </ligandPart>
</feature>
<feature type="chain" id="PRO_5012441530" evidence="10">
    <location>
        <begin position="23"/>
        <end position="215"/>
    </location>
</feature>
<evidence type="ECO:0000313" key="12">
    <source>
        <dbReference type="EMBL" id="SMF97106.1"/>
    </source>
</evidence>
<keyword evidence="6" id="KW-0249">Electron transport</keyword>
<dbReference type="PIRSF" id="PIRSF000005">
    <property type="entry name" value="Cytochrome_c4"/>
    <property type="match status" value="1"/>
</dbReference>
<keyword evidence="3 8" id="KW-0349">Heme</keyword>
<feature type="binding site" description="covalent" evidence="8">
    <location>
        <position position="57"/>
    </location>
    <ligand>
        <name>heme c</name>
        <dbReference type="ChEBI" id="CHEBI:61717"/>
        <label>1</label>
    </ligand>
</feature>
<proteinExistence type="predicted"/>
<accession>A0A1Y6D3D0</accession>
<dbReference type="SUPFAM" id="SSF46626">
    <property type="entry name" value="Cytochrome c"/>
    <property type="match status" value="2"/>
</dbReference>
<evidence type="ECO:0000256" key="3">
    <source>
        <dbReference type="ARBA" id="ARBA00022617"/>
    </source>
</evidence>
<feature type="binding site" description="axial binding residue" evidence="9">
    <location>
        <position position="100"/>
    </location>
    <ligand>
        <name>heme c</name>
        <dbReference type="ChEBI" id="CHEBI:61717"/>
        <label>1</label>
    </ligand>
    <ligandPart>
        <name>Fe</name>
        <dbReference type="ChEBI" id="CHEBI:18248"/>
    </ligandPart>
</feature>
<feature type="binding site" description="axial binding residue" evidence="9">
    <location>
        <position position="194"/>
    </location>
    <ligand>
        <name>heme c</name>
        <dbReference type="ChEBI" id="CHEBI:61717"/>
        <label>2</label>
    </ligand>
    <ligandPart>
        <name>Fe</name>
        <dbReference type="ChEBI" id="CHEBI:18248"/>
    </ligandPart>
</feature>
<evidence type="ECO:0000256" key="5">
    <source>
        <dbReference type="ARBA" id="ARBA00022764"/>
    </source>
</evidence>
<dbReference type="InterPro" id="IPR009056">
    <property type="entry name" value="Cyt_c-like_dom"/>
</dbReference>
<organism evidence="12 13">
    <name type="scientific">Methylomagnum ishizawai</name>
    <dbReference type="NCBI Taxonomy" id="1760988"/>
    <lineage>
        <taxon>Bacteria</taxon>
        <taxon>Pseudomonadati</taxon>
        <taxon>Pseudomonadota</taxon>
        <taxon>Gammaproteobacteria</taxon>
        <taxon>Methylococcales</taxon>
        <taxon>Methylococcaceae</taxon>
        <taxon>Methylomagnum</taxon>
    </lineage>
</organism>
<keyword evidence="4 9" id="KW-0479">Metal-binding</keyword>
<dbReference type="GO" id="GO:0042597">
    <property type="term" value="C:periplasmic space"/>
    <property type="evidence" value="ECO:0007669"/>
    <property type="project" value="UniProtKB-SubCell"/>
</dbReference>
<dbReference type="Gene3D" id="1.10.760.10">
    <property type="entry name" value="Cytochrome c-like domain"/>
    <property type="match status" value="2"/>
</dbReference>
<dbReference type="GO" id="GO:0005506">
    <property type="term" value="F:iron ion binding"/>
    <property type="evidence" value="ECO:0007669"/>
    <property type="project" value="InterPro"/>
</dbReference>
<comment type="PTM">
    <text evidence="8">Binds 2 heme c groups covalently per subunit.</text>
</comment>
<dbReference type="InterPro" id="IPR050597">
    <property type="entry name" value="Cytochrome_c_Oxidase_Subunit"/>
</dbReference>
<dbReference type="GO" id="GO:0009055">
    <property type="term" value="F:electron transfer activity"/>
    <property type="evidence" value="ECO:0007669"/>
    <property type="project" value="InterPro"/>
</dbReference>
<evidence type="ECO:0000259" key="11">
    <source>
        <dbReference type="PROSITE" id="PS51007"/>
    </source>
</evidence>